<dbReference type="Gene3D" id="3.40.710.10">
    <property type="entry name" value="DD-peptidase/beta-lactamase superfamily"/>
    <property type="match status" value="1"/>
</dbReference>
<sequence length="275" mass="28533">MERVSRRDGAPAEARPAPSAAALDAALDAAQADALSAVADGTDARFSVAVLDTGSAARAVYGADAYDTASIVKVDILAALLLRAQDAGRELTAQERSHAAVMIERSDNDAATALWREIGGAEGLDAANERLGLTDTYGGASGRWGLTRTTAADQLTLLRQIFTEGPHVFTDGQAGGEAALGERSRAYIRRLMGQVVPEQAWGVSAAADDPALTRLKNGWLPRTATGLWDVNSIGQVTAKGRTYLVAVLSDGHPDKDSGVAVVERAARAALGVALS</sequence>
<dbReference type="InterPro" id="IPR045155">
    <property type="entry name" value="Beta-lactam_cat"/>
</dbReference>
<feature type="domain" description="Beta-lactamase class A catalytic" evidence="1">
    <location>
        <begin position="99"/>
        <end position="248"/>
    </location>
</feature>
<dbReference type="Pfam" id="PF13354">
    <property type="entry name" value="Beta-lactamase2"/>
    <property type="match status" value="1"/>
</dbReference>
<gene>
    <name evidence="2" type="ORF">GCM10010246_33290</name>
</gene>
<name>A0ABP5T3S0_9ACTN</name>
<dbReference type="SUPFAM" id="SSF56601">
    <property type="entry name" value="beta-lactamase/transpeptidase-like"/>
    <property type="match status" value="1"/>
</dbReference>
<organism evidence="2 3">
    <name type="scientific">Streptomyces cuspidosporus</name>
    <dbReference type="NCBI Taxonomy" id="66882"/>
    <lineage>
        <taxon>Bacteria</taxon>
        <taxon>Bacillati</taxon>
        <taxon>Actinomycetota</taxon>
        <taxon>Actinomycetes</taxon>
        <taxon>Kitasatosporales</taxon>
        <taxon>Streptomycetaceae</taxon>
        <taxon>Streptomyces</taxon>
    </lineage>
</organism>
<dbReference type="Proteomes" id="UP001500253">
    <property type="component" value="Unassembled WGS sequence"/>
</dbReference>
<dbReference type="PANTHER" id="PTHR35333">
    <property type="entry name" value="BETA-LACTAMASE"/>
    <property type="match status" value="1"/>
</dbReference>
<dbReference type="RefSeq" id="WP_346175246.1">
    <property type="nucleotide sequence ID" value="NZ_BAAASD010000012.1"/>
</dbReference>
<protein>
    <recommendedName>
        <fullName evidence="1">Beta-lactamase class A catalytic domain-containing protein</fullName>
    </recommendedName>
</protein>
<comment type="caution">
    <text evidence="2">The sequence shown here is derived from an EMBL/GenBank/DDBJ whole genome shotgun (WGS) entry which is preliminary data.</text>
</comment>
<dbReference type="InterPro" id="IPR012338">
    <property type="entry name" value="Beta-lactam/transpept-like"/>
</dbReference>
<reference evidence="3" key="1">
    <citation type="journal article" date="2019" name="Int. J. Syst. Evol. Microbiol.">
        <title>The Global Catalogue of Microorganisms (GCM) 10K type strain sequencing project: providing services to taxonomists for standard genome sequencing and annotation.</title>
        <authorList>
            <consortium name="The Broad Institute Genomics Platform"/>
            <consortium name="The Broad Institute Genome Sequencing Center for Infectious Disease"/>
            <person name="Wu L."/>
            <person name="Ma J."/>
        </authorList>
    </citation>
    <scope>NUCLEOTIDE SEQUENCE [LARGE SCALE GENOMIC DNA]</scope>
    <source>
        <strain evidence="3">JCM 4316</strain>
    </source>
</reference>
<proteinExistence type="predicted"/>
<evidence type="ECO:0000259" key="1">
    <source>
        <dbReference type="Pfam" id="PF13354"/>
    </source>
</evidence>
<dbReference type="InterPro" id="IPR000871">
    <property type="entry name" value="Beta-lactam_class-A"/>
</dbReference>
<keyword evidence="3" id="KW-1185">Reference proteome</keyword>
<evidence type="ECO:0000313" key="3">
    <source>
        <dbReference type="Proteomes" id="UP001500253"/>
    </source>
</evidence>
<dbReference type="EMBL" id="BAAASD010000012">
    <property type="protein sequence ID" value="GAA2344850.1"/>
    <property type="molecule type" value="Genomic_DNA"/>
</dbReference>
<evidence type="ECO:0000313" key="2">
    <source>
        <dbReference type="EMBL" id="GAA2344850.1"/>
    </source>
</evidence>
<dbReference type="PANTHER" id="PTHR35333:SF3">
    <property type="entry name" value="BETA-LACTAMASE-TYPE TRANSPEPTIDASE FOLD CONTAINING PROTEIN"/>
    <property type="match status" value="1"/>
</dbReference>
<accession>A0ABP5T3S0</accession>